<sequence length="65" mass="7547">MKRIGSLERTALKDCSHRVLQKVCFLNCSYLQLWCCVVLILLFGESLWIIPQHRSFYCSLLVLSA</sequence>
<proteinExistence type="predicted"/>
<keyword evidence="1" id="KW-0812">Transmembrane</keyword>
<dbReference type="AlphaFoldDB" id="A0A0E9WAK6"/>
<feature type="transmembrane region" description="Helical" evidence="1">
    <location>
        <begin position="30"/>
        <end position="50"/>
    </location>
</feature>
<protein>
    <submittedName>
        <fullName evidence="2">Uncharacterized protein</fullName>
    </submittedName>
</protein>
<evidence type="ECO:0000313" key="2">
    <source>
        <dbReference type="EMBL" id="JAH86523.1"/>
    </source>
</evidence>
<reference evidence="2" key="1">
    <citation type="submission" date="2014-11" db="EMBL/GenBank/DDBJ databases">
        <authorList>
            <person name="Amaro Gonzalez C."/>
        </authorList>
    </citation>
    <scope>NUCLEOTIDE SEQUENCE</scope>
</reference>
<reference evidence="2" key="2">
    <citation type="journal article" date="2015" name="Fish Shellfish Immunol.">
        <title>Early steps in the European eel (Anguilla anguilla)-Vibrio vulnificus interaction in the gills: Role of the RtxA13 toxin.</title>
        <authorList>
            <person name="Callol A."/>
            <person name="Pajuelo D."/>
            <person name="Ebbesson L."/>
            <person name="Teles M."/>
            <person name="MacKenzie S."/>
            <person name="Amaro C."/>
        </authorList>
    </citation>
    <scope>NUCLEOTIDE SEQUENCE</scope>
</reference>
<evidence type="ECO:0000256" key="1">
    <source>
        <dbReference type="SAM" id="Phobius"/>
    </source>
</evidence>
<name>A0A0E9WAK6_ANGAN</name>
<accession>A0A0E9WAK6</accession>
<keyword evidence="1" id="KW-0472">Membrane</keyword>
<keyword evidence="1" id="KW-1133">Transmembrane helix</keyword>
<dbReference type="EMBL" id="GBXM01022054">
    <property type="protein sequence ID" value="JAH86523.1"/>
    <property type="molecule type" value="Transcribed_RNA"/>
</dbReference>
<organism evidence="2">
    <name type="scientific">Anguilla anguilla</name>
    <name type="common">European freshwater eel</name>
    <name type="synonym">Muraena anguilla</name>
    <dbReference type="NCBI Taxonomy" id="7936"/>
    <lineage>
        <taxon>Eukaryota</taxon>
        <taxon>Metazoa</taxon>
        <taxon>Chordata</taxon>
        <taxon>Craniata</taxon>
        <taxon>Vertebrata</taxon>
        <taxon>Euteleostomi</taxon>
        <taxon>Actinopterygii</taxon>
        <taxon>Neopterygii</taxon>
        <taxon>Teleostei</taxon>
        <taxon>Anguilliformes</taxon>
        <taxon>Anguillidae</taxon>
        <taxon>Anguilla</taxon>
    </lineage>
</organism>